<gene>
    <name evidence="2" type="ORF">E2C01_000776</name>
</gene>
<accession>A0A5B7CF83</accession>
<evidence type="ECO:0000256" key="1">
    <source>
        <dbReference type="SAM" id="MobiDB-lite"/>
    </source>
</evidence>
<keyword evidence="3" id="KW-1185">Reference proteome</keyword>
<evidence type="ECO:0000313" key="2">
    <source>
        <dbReference type="EMBL" id="MPC08199.1"/>
    </source>
</evidence>
<name>A0A5B7CF83_PORTR</name>
<evidence type="ECO:0000313" key="3">
    <source>
        <dbReference type="Proteomes" id="UP000324222"/>
    </source>
</evidence>
<dbReference type="Proteomes" id="UP000324222">
    <property type="component" value="Unassembled WGS sequence"/>
</dbReference>
<dbReference type="EMBL" id="VSRR010000021">
    <property type="protein sequence ID" value="MPC08199.1"/>
    <property type="molecule type" value="Genomic_DNA"/>
</dbReference>
<reference evidence="2 3" key="1">
    <citation type="submission" date="2019-05" db="EMBL/GenBank/DDBJ databases">
        <title>Another draft genome of Portunus trituberculatus and its Hox gene families provides insights of decapod evolution.</title>
        <authorList>
            <person name="Jeong J.-H."/>
            <person name="Song I."/>
            <person name="Kim S."/>
            <person name="Choi T."/>
            <person name="Kim D."/>
            <person name="Ryu S."/>
            <person name="Kim W."/>
        </authorList>
    </citation>
    <scope>NUCLEOTIDE SEQUENCE [LARGE SCALE GENOMIC DNA]</scope>
    <source>
        <tissue evidence="2">Muscle</tissue>
    </source>
</reference>
<sequence>MTVAMIINLHTFDKREAVSASYMRWAVVVRVLAGVRQYQPSQPEMRQDTEPAAECLSDINDNDLC</sequence>
<proteinExistence type="predicted"/>
<comment type="caution">
    <text evidence="2">The sequence shown here is derived from an EMBL/GenBank/DDBJ whole genome shotgun (WGS) entry which is preliminary data.</text>
</comment>
<protein>
    <submittedName>
        <fullName evidence="2">Uncharacterized protein</fullName>
    </submittedName>
</protein>
<dbReference type="AlphaFoldDB" id="A0A5B7CF83"/>
<feature type="region of interest" description="Disordered" evidence="1">
    <location>
        <begin position="41"/>
        <end position="65"/>
    </location>
</feature>
<organism evidence="2 3">
    <name type="scientific">Portunus trituberculatus</name>
    <name type="common">Swimming crab</name>
    <name type="synonym">Neptunus trituberculatus</name>
    <dbReference type="NCBI Taxonomy" id="210409"/>
    <lineage>
        <taxon>Eukaryota</taxon>
        <taxon>Metazoa</taxon>
        <taxon>Ecdysozoa</taxon>
        <taxon>Arthropoda</taxon>
        <taxon>Crustacea</taxon>
        <taxon>Multicrustacea</taxon>
        <taxon>Malacostraca</taxon>
        <taxon>Eumalacostraca</taxon>
        <taxon>Eucarida</taxon>
        <taxon>Decapoda</taxon>
        <taxon>Pleocyemata</taxon>
        <taxon>Brachyura</taxon>
        <taxon>Eubrachyura</taxon>
        <taxon>Portunoidea</taxon>
        <taxon>Portunidae</taxon>
        <taxon>Portuninae</taxon>
        <taxon>Portunus</taxon>
    </lineage>
</organism>